<dbReference type="InterPro" id="IPR012312">
    <property type="entry name" value="Hemerythrin-like"/>
</dbReference>
<organism evidence="6 7">
    <name type="scientific">Oleiphilus messinensis</name>
    <dbReference type="NCBI Taxonomy" id="141451"/>
    <lineage>
        <taxon>Bacteria</taxon>
        <taxon>Pseudomonadati</taxon>
        <taxon>Pseudomonadota</taxon>
        <taxon>Gammaproteobacteria</taxon>
        <taxon>Oceanospirillales</taxon>
        <taxon>Oleiphilaceae</taxon>
        <taxon>Oleiphilus</taxon>
    </lineage>
</organism>
<dbReference type="Proteomes" id="UP000196027">
    <property type="component" value="Chromosome"/>
</dbReference>
<dbReference type="CDD" id="cd12107">
    <property type="entry name" value="Hemerythrin"/>
    <property type="match status" value="1"/>
</dbReference>
<feature type="coiled-coil region" evidence="4">
    <location>
        <begin position="201"/>
        <end position="228"/>
    </location>
</feature>
<evidence type="ECO:0000313" key="6">
    <source>
        <dbReference type="EMBL" id="ARU54191.1"/>
    </source>
</evidence>
<evidence type="ECO:0000313" key="7">
    <source>
        <dbReference type="Proteomes" id="UP000196027"/>
    </source>
</evidence>
<dbReference type="NCBIfam" id="TIGR02481">
    <property type="entry name" value="hemeryth_dom"/>
    <property type="match status" value="1"/>
</dbReference>
<dbReference type="AlphaFoldDB" id="A0A1Y0I1B2"/>
<dbReference type="OrthoDB" id="1122424at2"/>
<evidence type="ECO:0000256" key="4">
    <source>
        <dbReference type="SAM" id="Coils"/>
    </source>
</evidence>
<gene>
    <name evidence="6" type="ORF">OLMES_0082</name>
</gene>
<dbReference type="InterPro" id="IPR012827">
    <property type="entry name" value="Hemerythrin_metal-bd"/>
</dbReference>
<keyword evidence="2" id="KW-0479">Metal-binding</keyword>
<dbReference type="InterPro" id="IPR050669">
    <property type="entry name" value="Hemerythrin"/>
</dbReference>
<proteinExistence type="inferred from homology"/>
<reference evidence="6 7" key="1">
    <citation type="submission" date="2017-05" db="EMBL/GenBank/DDBJ databases">
        <title>Genomic insights into alkan degradation activity of Oleiphilus messinensis.</title>
        <authorList>
            <person name="Kozyavkin S.A."/>
            <person name="Slesarev A.I."/>
            <person name="Golyshin P.N."/>
            <person name="Korzhenkov A."/>
            <person name="Golyshina O.N."/>
            <person name="Toshchakov S.V."/>
        </authorList>
    </citation>
    <scope>NUCLEOTIDE SEQUENCE [LARGE SCALE GENOMIC DNA]</scope>
    <source>
        <strain evidence="6 7">ME102</strain>
    </source>
</reference>
<keyword evidence="7" id="KW-1185">Reference proteome</keyword>
<dbReference type="RefSeq" id="WP_157678074.1">
    <property type="nucleotide sequence ID" value="NZ_CP021425.1"/>
</dbReference>
<name>A0A1Y0I1B2_9GAMM</name>
<evidence type="ECO:0000259" key="5">
    <source>
        <dbReference type="Pfam" id="PF01814"/>
    </source>
</evidence>
<accession>A0A1Y0I1B2</accession>
<dbReference type="Pfam" id="PF01814">
    <property type="entry name" value="Hemerythrin"/>
    <property type="match status" value="1"/>
</dbReference>
<evidence type="ECO:0000256" key="2">
    <source>
        <dbReference type="ARBA" id="ARBA00022723"/>
    </source>
</evidence>
<dbReference type="GO" id="GO:0046872">
    <property type="term" value="F:metal ion binding"/>
    <property type="evidence" value="ECO:0007669"/>
    <property type="project" value="UniProtKB-KW"/>
</dbReference>
<dbReference type="PANTHER" id="PTHR37164:SF1">
    <property type="entry name" value="BACTERIOHEMERYTHRIN"/>
    <property type="match status" value="1"/>
</dbReference>
<evidence type="ECO:0000256" key="3">
    <source>
        <dbReference type="ARBA" id="ARBA00023004"/>
    </source>
</evidence>
<dbReference type="PANTHER" id="PTHR37164">
    <property type="entry name" value="BACTERIOHEMERYTHRIN"/>
    <property type="match status" value="1"/>
</dbReference>
<keyword evidence="3" id="KW-0408">Iron</keyword>
<dbReference type="InterPro" id="IPR035938">
    <property type="entry name" value="Hemerythrin-like_sf"/>
</dbReference>
<dbReference type="NCBIfam" id="NF033749">
    <property type="entry name" value="bact_hemeryth"/>
    <property type="match status" value="1"/>
</dbReference>
<dbReference type="Gene3D" id="1.20.120.50">
    <property type="entry name" value="Hemerythrin-like"/>
    <property type="match status" value="1"/>
</dbReference>
<dbReference type="KEGG" id="ome:OLMES_0082"/>
<feature type="domain" description="Hemerythrin-like" evidence="5">
    <location>
        <begin position="13"/>
        <end position="128"/>
    </location>
</feature>
<sequence length="233" mass="26462">MAIFEWQPAYATGIPKIDQQHKRLVAMINELDDAVHNHASPDHMRAIFEDLFEYTRYHFQMEESLMEEFTYDTACTERHKAQHQRFVNELTSVAESASFATKADGQIILAFLTNWLINHICKVDRKLADHLIDHAHVDFLEKSLNEETTPTDHGQTADHQIVDQVIEFDAQFGATVQDLMDSLNQILDDLTPPETEVKSRIQNVNSQLKALDNAINSLSASAKSLKGKSTPET</sequence>
<dbReference type="SUPFAM" id="SSF47188">
    <property type="entry name" value="Hemerythrin-like"/>
    <property type="match status" value="1"/>
</dbReference>
<evidence type="ECO:0000256" key="1">
    <source>
        <dbReference type="ARBA" id="ARBA00010587"/>
    </source>
</evidence>
<protein>
    <submittedName>
        <fullName evidence="6">Hemerythrin HHE cation binding protein</fullName>
    </submittedName>
</protein>
<keyword evidence="4" id="KW-0175">Coiled coil</keyword>
<dbReference type="EMBL" id="CP021425">
    <property type="protein sequence ID" value="ARU54191.1"/>
    <property type="molecule type" value="Genomic_DNA"/>
</dbReference>
<comment type="similarity">
    <text evidence="1">Belongs to the hemerythrin family.</text>
</comment>